<reference evidence="1 2" key="1">
    <citation type="submission" date="2019-02" db="EMBL/GenBank/DDBJ databases">
        <title>Genome sequencing of the rare red list fungi Bondarzewia mesenterica.</title>
        <authorList>
            <person name="Buettner E."/>
            <person name="Kellner H."/>
        </authorList>
    </citation>
    <scope>NUCLEOTIDE SEQUENCE [LARGE SCALE GENOMIC DNA]</scope>
    <source>
        <strain evidence="1 2">DSM 108281</strain>
    </source>
</reference>
<dbReference type="EMBL" id="SGPL01000203">
    <property type="protein sequence ID" value="THH15571.1"/>
    <property type="molecule type" value="Genomic_DNA"/>
</dbReference>
<dbReference type="AlphaFoldDB" id="A0A4S4LV52"/>
<accession>A0A4S4LV52</accession>
<name>A0A4S4LV52_9AGAM</name>
<sequence>MDNTTDPITWLDFLEEGLPEPRVPFKSLSLPAPTHEPAKSVNDRFGAPTEISTTNPVLTFNAETRLLISSIHINADPATIPPRKPYFPILLNEQSVAEAIFHNVLAPIQQLLDYLLRGSPKHAAITAGQYMINIRAQQRTKEEATRCDHCIVLEHVYGLPRGRAPERLVLWDSLEEFKRKFTEFEAAVQNQTDVPKDPGPPRLVLCVIEEKLLKKPHIVRNEAWVAEYFALIDFSNLFANVQKMIPQIINHSWEMKCPYVFLTDYVETLAFRVRDYGIRQSTQTGSMIFRAAAPRLDKEQTILGWRDRPRFAITLVCLHQLVEAGIIALPSIDMDSD</sequence>
<keyword evidence="2" id="KW-1185">Reference proteome</keyword>
<gene>
    <name evidence="1" type="ORF">EW146_g4929</name>
</gene>
<evidence type="ECO:0000313" key="1">
    <source>
        <dbReference type="EMBL" id="THH15571.1"/>
    </source>
</evidence>
<protein>
    <submittedName>
        <fullName evidence="1">Uncharacterized protein</fullName>
    </submittedName>
</protein>
<dbReference type="Proteomes" id="UP000310158">
    <property type="component" value="Unassembled WGS sequence"/>
</dbReference>
<organism evidence="1 2">
    <name type="scientific">Bondarzewia mesenterica</name>
    <dbReference type="NCBI Taxonomy" id="1095465"/>
    <lineage>
        <taxon>Eukaryota</taxon>
        <taxon>Fungi</taxon>
        <taxon>Dikarya</taxon>
        <taxon>Basidiomycota</taxon>
        <taxon>Agaricomycotina</taxon>
        <taxon>Agaricomycetes</taxon>
        <taxon>Russulales</taxon>
        <taxon>Bondarzewiaceae</taxon>
        <taxon>Bondarzewia</taxon>
    </lineage>
</organism>
<dbReference type="OrthoDB" id="2942303at2759"/>
<evidence type="ECO:0000313" key="2">
    <source>
        <dbReference type="Proteomes" id="UP000310158"/>
    </source>
</evidence>
<proteinExistence type="predicted"/>
<comment type="caution">
    <text evidence="1">The sequence shown here is derived from an EMBL/GenBank/DDBJ whole genome shotgun (WGS) entry which is preliminary data.</text>
</comment>